<evidence type="ECO:0000313" key="2">
    <source>
        <dbReference type="Proteomes" id="UP000499080"/>
    </source>
</evidence>
<dbReference type="Proteomes" id="UP000499080">
    <property type="component" value="Unassembled WGS sequence"/>
</dbReference>
<keyword evidence="2" id="KW-1185">Reference proteome</keyword>
<sequence>MTKPVNYRDLLKQINEIEGIKCNAKEAGEFIKLFCETARDVKKLTEFLDKNNKEYFVIPGKAVKPIKVVIKGLPKDTDLDEIKTELVNKEFRVEKVNQLKSSAELLPHLLQDRIDQEKMKYILFIIIPRFMNLERPSEIRRIQFFLA</sequence>
<dbReference type="AlphaFoldDB" id="A0A4Y2E4V8"/>
<proteinExistence type="predicted"/>
<gene>
    <name evidence="1" type="ORF">AVEN_136339_1</name>
</gene>
<dbReference type="EMBL" id="BGPR01000489">
    <property type="protein sequence ID" value="GBM22914.1"/>
    <property type="molecule type" value="Genomic_DNA"/>
</dbReference>
<dbReference type="OrthoDB" id="8123891at2759"/>
<evidence type="ECO:0000313" key="1">
    <source>
        <dbReference type="EMBL" id="GBM22914.1"/>
    </source>
</evidence>
<accession>A0A4Y2E4V8</accession>
<evidence type="ECO:0008006" key="3">
    <source>
        <dbReference type="Google" id="ProtNLM"/>
    </source>
</evidence>
<protein>
    <recommendedName>
        <fullName evidence="3">Pre-C2HC domain-containing protein</fullName>
    </recommendedName>
</protein>
<comment type="caution">
    <text evidence="1">The sequence shown here is derived from an EMBL/GenBank/DDBJ whole genome shotgun (WGS) entry which is preliminary data.</text>
</comment>
<organism evidence="1 2">
    <name type="scientific">Araneus ventricosus</name>
    <name type="common">Orbweaver spider</name>
    <name type="synonym">Epeira ventricosa</name>
    <dbReference type="NCBI Taxonomy" id="182803"/>
    <lineage>
        <taxon>Eukaryota</taxon>
        <taxon>Metazoa</taxon>
        <taxon>Ecdysozoa</taxon>
        <taxon>Arthropoda</taxon>
        <taxon>Chelicerata</taxon>
        <taxon>Arachnida</taxon>
        <taxon>Araneae</taxon>
        <taxon>Araneomorphae</taxon>
        <taxon>Entelegynae</taxon>
        <taxon>Araneoidea</taxon>
        <taxon>Araneidae</taxon>
        <taxon>Araneus</taxon>
    </lineage>
</organism>
<name>A0A4Y2E4V8_ARAVE</name>
<reference evidence="1 2" key="1">
    <citation type="journal article" date="2019" name="Sci. Rep.">
        <title>Orb-weaving spider Araneus ventricosus genome elucidates the spidroin gene catalogue.</title>
        <authorList>
            <person name="Kono N."/>
            <person name="Nakamura H."/>
            <person name="Ohtoshi R."/>
            <person name="Moran D.A.P."/>
            <person name="Shinohara A."/>
            <person name="Yoshida Y."/>
            <person name="Fujiwara M."/>
            <person name="Mori M."/>
            <person name="Tomita M."/>
            <person name="Arakawa K."/>
        </authorList>
    </citation>
    <scope>NUCLEOTIDE SEQUENCE [LARGE SCALE GENOMIC DNA]</scope>
</reference>